<proteinExistence type="predicted"/>
<name>A0A351TZ58_9BACT</name>
<dbReference type="STRING" id="909663.GCA_000512235_03610"/>
<protein>
    <recommendedName>
        <fullName evidence="1">ChsH2 C-terminal OB-fold domain-containing protein</fullName>
    </recommendedName>
</protein>
<accession>A0A351TZ58</accession>
<sequence>MSEFLSVSKGIFTVGRNSGLVGGHCPMCDRKMFPKPVVCPYCLEPVISVGLSQEGSIYAYTVVRVKPPFGLPQPYAVGYVDLMEENLRVFTLFDPSRIDDLRIGAAVVLRIEPLGVNRDGLECLRYFFTPKDRRDQ</sequence>
<evidence type="ECO:0000313" key="3">
    <source>
        <dbReference type="Proteomes" id="UP000777265"/>
    </source>
</evidence>
<dbReference type="AlphaFoldDB" id="A0A351TZ58"/>
<gene>
    <name evidence="2" type="ORF">GXY80_08935</name>
</gene>
<reference evidence="2" key="1">
    <citation type="journal article" date="2020" name="Biotechnol. Biofuels">
        <title>New insights from the biogas microbiome by comprehensive genome-resolved metagenomics of nearly 1600 species originating from multiple anaerobic digesters.</title>
        <authorList>
            <person name="Campanaro S."/>
            <person name="Treu L."/>
            <person name="Rodriguez-R L.M."/>
            <person name="Kovalovszki A."/>
            <person name="Ziels R.M."/>
            <person name="Maus I."/>
            <person name="Zhu X."/>
            <person name="Kougias P.G."/>
            <person name="Basile A."/>
            <person name="Luo G."/>
            <person name="Schluter A."/>
            <person name="Konstantinidis K.T."/>
            <person name="Angelidaki I."/>
        </authorList>
    </citation>
    <scope>NUCLEOTIDE SEQUENCE</scope>
    <source>
        <strain evidence="2">AS06rmzACSIP_7</strain>
    </source>
</reference>
<evidence type="ECO:0000313" key="2">
    <source>
        <dbReference type="EMBL" id="NLW35587.1"/>
    </source>
</evidence>
<dbReference type="InterPro" id="IPR012340">
    <property type="entry name" value="NA-bd_OB-fold"/>
</dbReference>
<dbReference type="InterPro" id="IPR002878">
    <property type="entry name" value="ChsH2_C"/>
</dbReference>
<evidence type="ECO:0000259" key="1">
    <source>
        <dbReference type="Pfam" id="PF01796"/>
    </source>
</evidence>
<dbReference type="PANTHER" id="PTHR34075">
    <property type="entry name" value="BLR3430 PROTEIN"/>
    <property type="match status" value="1"/>
</dbReference>
<dbReference type="SUPFAM" id="SSF50249">
    <property type="entry name" value="Nucleic acid-binding proteins"/>
    <property type="match status" value="1"/>
</dbReference>
<reference evidence="2" key="2">
    <citation type="submission" date="2020-01" db="EMBL/GenBank/DDBJ databases">
        <authorList>
            <person name="Campanaro S."/>
        </authorList>
    </citation>
    <scope>NUCLEOTIDE SEQUENCE</scope>
    <source>
        <strain evidence="2">AS06rmzACSIP_7</strain>
    </source>
</reference>
<dbReference type="PANTHER" id="PTHR34075:SF5">
    <property type="entry name" value="BLR3430 PROTEIN"/>
    <property type="match status" value="1"/>
</dbReference>
<dbReference type="InterPro" id="IPR052513">
    <property type="entry name" value="Thioester_dehydratase-like"/>
</dbReference>
<dbReference type="Proteomes" id="UP000777265">
    <property type="component" value="Unassembled WGS sequence"/>
</dbReference>
<feature type="domain" description="ChsH2 C-terminal OB-fold" evidence="1">
    <location>
        <begin position="50"/>
        <end position="110"/>
    </location>
</feature>
<comment type="caution">
    <text evidence="2">The sequence shown here is derived from an EMBL/GenBank/DDBJ whole genome shotgun (WGS) entry which is preliminary data.</text>
</comment>
<organism evidence="2 3">
    <name type="scientific">Syntrophorhabdus aromaticivorans</name>
    <dbReference type="NCBI Taxonomy" id="328301"/>
    <lineage>
        <taxon>Bacteria</taxon>
        <taxon>Pseudomonadati</taxon>
        <taxon>Thermodesulfobacteriota</taxon>
        <taxon>Syntrophorhabdia</taxon>
        <taxon>Syntrophorhabdales</taxon>
        <taxon>Syntrophorhabdaceae</taxon>
        <taxon>Syntrophorhabdus</taxon>
    </lineage>
</organism>
<dbReference type="Pfam" id="PF01796">
    <property type="entry name" value="OB_ChsH2_C"/>
    <property type="match status" value="1"/>
</dbReference>
<dbReference type="EMBL" id="JAAYEE010000145">
    <property type="protein sequence ID" value="NLW35587.1"/>
    <property type="molecule type" value="Genomic_DNA"/>
</dbReference>